<name>A0A8D8KMD1_CULPI</name>
<keyword evidence="1" id="KW-0812">Transmembrane</keyword>
<dbReference type="EMBL" id="HBUE01218241">
    <property type="protein sequence ID" value="CAG6538240.1"/>
    <property type="molecule type" value="Transcribed_RNA"/>
</dbReference>
<reference evidence="2" key="1">
    <citation type="submission" date="2021-05" db="EMBL/GenBank/DDBJ databases">
        <authorList>
            <person name="Alioto T."/>
            <person name="Alioto T."/>
            <person name="Gomez Garrido J."/>
        </authorList>
    </citation>
    <scope>NUCLEOTIDE SEQUENCE</scope>
</reference>
<feature type="transmembrane region" description="Helical" evidence="1">
    <location>
        <begin position="20"/>
        <end position="37"/>
    </location>
</feature>
<proteinExistence type="predicted"/>
<dbReference type="EMBL" id="HBUE01014228">
    <property type="protein sequence ID" value="CAG6449883.1"/>
    <property type="molecule type" value="Transcribed_RNA"/>
</dbReference>
<accession>A0A8D8KMD1</accession>
<keyword evidence="1" id="KW-0472">Membrane</keyword>
<sequence>MCHRMTARFLHKLDNVLWDGHLLCAFVFLACFLFFFVPDLSPQSSFVSQFMNREGGAWSWGGQLSLYPRMDFFFLNCIISAREELRVRGSRGFRQEIPGRRLSLLNQPTREQRKHHFGLFEASQQLSTSPMLSEIDILSHSGKHLHHICRTPAKVLIALRVPHTD</sequence>
<protein>
    <submittedName>
        <fullName evidence="2">(northern house mosquito) hypothetical protein</fullName>
    </submittedName>
</protein>
<organism evidence="2">
    <name type="scientific">Culex pipiens</name>
    <name type="common">House mosquito</name>
    <dbReference type="NCBI Taxonomy" id="7175"/>
    <lineage>
        <taxon>Eukaryota</taxon>
        <taxon>Metazoa</taxon>
        <taxon>Ecdysozoa</taxon>
        <taxon>Arthropoda</taxon>
        <taxon>Hexapoda</taxon>
        <taxon>Insecta</taxon>
        <taxon>Pterygota</taxon>
        <taxon>Neoptera</taxon>
        <taxon>Endopterygota</taxon>
        <taxon>Diptera</taxon>
        <taxon>Nematocera</taxon>
        <taxon>Culicoidea</taxon>
        <taxon>Culicidae</taxon>
        <taxon>Culicinae</taxon>
        <taxon>Culicini</taxon>
        <taxon>Culex</taxon>
        <taxon>Culex</taxon>
    </lineage>
</organism>
<keyword evidence="1" id="KW-1133">Transmembrane helix</keyword>
<evidence type="ECO:0000313" key="2">
    <source>
        <dbReference type="EMBL" id="CAG6590252.1"/>
    </source>
</evidence>
<evidence type="ECO:0000256" key="1">
    <source>
        <dbReference type="SAM" id="Phobius"/>
    </source>
</evidence>
<dbReference type="PROSITE" id="PS51257">
    <property type="entry name" value="PROKAR_LIPOPROTEIN"/>
    <property type="match status" value="1"/>
</dbReference>
<dbReference type="EMBL" id="HBUE01324801">
    <property type="protein sequence ID" value="CAG6590252.1"/>
    <property type="molecule type" value="Transcribed_RNA"/>
</dbReference>
<dbReference type="AlphaFoldDB" id="A0A8D8KMD1"/>